<organism evidence="2 3">
    <name type="scientific">Pseudoalteromonas luteoviolacea NCIMB 1942</name>
    <dbReference type="NCBI Taxonomy" id="1365253"/>
    <lineage>
        <taxon>Bacteria</taxon>
        <taxon>Pseudomonadati</taxon>
        <taxon>Pseudomonadota</taxon>
        <taxon>Gammaproteobacteria</taxon>
        <taxon>Alteromonadales</taxon>
        <taxon>Pseudoalteromonadaceae</taxon>
        <taxon>Pseudoalteromonas</taxon>
    </lineage>
</organism>
<dbReference type="GO" id="GO:0005506">
    <property type="term" value="F:iron ion binding"/>
    <property type="evidence" value="ECO:0007669"/>
    <property type="project" value="InterPro"/>
</dbReference>
<dbReference type="InterPro" id="IPR002321">
    <property type="entry name" value="Cyt_c_II"/>
</dbReference>
<dbReference type="PROSITE" id="PS51009">
    <property type="entry name" value="CYTCII"/>
    <property type="match status" value="1"/>
</dbReference>
<evidence type="ECO:0000313" key="3">
    <source>
        <dbReference type="Proteomes" id="UP000076587"/>
    </source>
</evidence>
<dbReference type="RefSeq" id="WP_063379102.1">
    <property type="nucleotide sequence ID" value="NZ_AUXT01000214.1"/>
</dbReference>
<dbReference type="GO" id="GO:0022900">
    <property type="term" value="P:electron transport chain"/>
    <property type="evidence" value="ECO:0007669"/>
    <property type="project" value="InterPro"/>
</dbReference>
<reference evidence="2 3" key="1">
    <citation type="submission" date="2013-07" db="EMBL/GenBank/DDBJ databases">
        <title>Comparative Genomic and Metabolomic Analysis of Twelve Strains of Pseudoalteromonas luteoviolacea.</title>
        <authorList>
            <person name="Vynne N.G."/>
            <person name="Mansson M."/>
            <person name="Gram L."/>
        </authorList>
    </citation>
    <scope>NUCLEOTIDE SEQUENCE [LARGE SCALE GENOMIC DNA]</scope>
    <source>
        <strain evidence="2 3">NCIMB 1942</strain>
    </source>
</reference>
<name>A0A166Y8R0_9GAMM</name>
<comment type="caution">
    <text evidence="2">The sequence shown here is derived from an EMBL/GenBank/DDBJ whole genome shotgun (WGS) entry which is preliminary data.</text>
</comment>
<dbReference type="GO" id="GO:0009055">
    <property type="term" value="F:electron transfer activity"/>
    <property type="evidence" value="ECO:0007669"/>
    <property type="project" value="InterPro"/>
</dbReference>
<dbReference type="Proteomes" id="UP000076587">
    <property type="component" value="Unassembled WGS sequence"/>
</dbReference>
<proteinExistence type="predicted"/>
<dbReference type="Pfam" id="PF01322">
    <property type="entry name" value="Cytochrom_C_2"/>
    <property type="match status" value="1"/>
</dbReference>
<feature type="chain" id="PRO_5007882658" description="Cytochrome C" evidence="1">
    <location>
        <begin position="23"/>
        <end position="142"/>
    </location>
</feature>
<evidence type="ECO:0000313" key="2">
    <source>
        <dbReference type="EMBL" id="KZN41562.1"/>
    </source>
</evidence>
<dbReference type="Gene3D" id="1.20.120.10">
    <property type="entry name" value="Cytochrome c/b562"/>
    <property type="match status" value="1"/>
</dbReference>
<evidence type="ECO:0008006" key="4">
    <source>
        <dbReference type="Google" id="ProtNLM"/>
    </source>
</evidence>
<gene>
    <name evidence="2" type="ORF">N482_20000</name>
</gene>
<dbReference type="PATRIC" id="fig|1365253.3.peg.4837"/>
<protein>
    <recommendedName>
        <fullName evidence="4">Cytochrome C</fullName>
    </recommendedName>
</protein>
<evidence type="ECO:0000256" key="1">
    <source>
        <dbReference type="SAM" id="SignalP"/>
    </source>
</evidence>
<dbReference type="GO" id="GO:0020037">
    <property type="term" value="F:heme binding"/>
    <property type="evidence" value="ECO:0007669"/>
    <property type="project" value="InterPro"/>
</dbReference>
<accession>A0A166Y8R0</accession>
<feature type="signal peptide" evidence="1">
    <location>
        <begin position="1"/>
        <end position="22"/>
    </location>
</feature>
<dbReference type="SUPFAM" id="SSF47175">
    <property type="entry name" value="Cytochromes"/>
    <property type="match status" value="1"/>
</dbReference>
<dbReference type="OrthoDB" id="5815156at2"/>
<dbReference type="EMBL" id="AUXT01000214">
    <property type="protein sequence ID" value="KZN41562.1"/>
    <property type="molecule type" value="Genomic_DNA"/>
</dbReference>
<keyword evidence="1" id="KW-0732">Signal</keyword>
<dbReference type="AlphaFoldDB" id="A0A166Y8R0"/>
<dbReference type="InterPro" id="IPR010980">
    <property type="entry name" value="Cyt_c/b562"/>
</dbReference>
<sequence length="142" mass="16055">MVKFTRWLIALPLLASAHSVNTAVESRQNAFEAIESLVDEAEDLLDAREIKWQKLLAVSAQLNAQGDIVLNAFPKGSHQNSRAKPRIWEKWGHFEGMMSQMDQGFKLLHKGSTTQNTRLALQGLEAAADTCRSCHRSYRSFW</sequence>